<reference evidence="2" key="1">
    <citation type="submission" date="2020-09" db="EMBL/GenBank/DDBJ databases">
        <title>Taishania pollutisoli gen. nov., sp. nov., Isolated from Tetrabromobisphenol A-Contaminated Soil.</title>
        <authorList>
            <person name="Chen Q."/>
        </authorList>
    </citation>
    <scope>NUCLEOTIDE SEQUENCE</scope>
    <source>
        <strain evidence="2">CZZ-1</strain>
    </source>
</reference>
<protein>
    <submittedName>
        <fullName evidence="2">T9SS type A sorting domain-containing protein</fullName>
    </submittedName>
</protein>
<proteinExistence type="predicted"/>
<dbReference type="Proteomes" id="UP000652681">
    <property type="component" value="Unassembled WGS sequence"/>
</dbReference>
<dbReference type="EMBL" id="JACVEL010000002">
    <property type="protein sequence ID" value="MBC9811555.1"/>
    <property type="molecule type" value="Genomic_DNA"/>
</dbReference>
<dbReference type="PANTHER" id="PTHR42754">
    <property type="entry name" value="ENDOGLUCANASE"/>
    <property type="match status" value="1"/>
</dbReference>
<keyword evidence="3" id="KW-1185">Reference proteome</keyword>
<name>A0A8J6PDN9_9FLAO</name>
<dbReference type="PANTHER" id="PTHR42754:SF1">
    <property type="entry name" value="LIPOPROTEIN"/>
    <property type="match status" value="1"/>
</dbReference>
<evidence type="ECO:0000313" key="2">
    <source>
        <dbReference type="EMBL" id="MBC9811555.1"/>
    </source>
</evidence>
<accession>A0A8J6PDN9</accession>
<evidence type="ECO:0000256" key="1">
    <source>
        <dbReference type="ARBA" id="ARBA00022729"/>
    </source>
</evidence>
<sequence>MKKTITTFLGVSIGIVAMSQGPAIEWKQSLGGSENEIIYSIRETSDGGYIAAGYTESNDGDITGNNGDRDALLIKFAANGAVAWYKTYGGTGAENARSVLQTTEGGYIFTGSASSDNGDVSANHGGNDVWVVKLDSQGEIEWEKTYGGMYGDAGFSIVPSTAGGYIIGGQSNSSDGDVTENNGMTDCWIFKIDASGTLTWQASLGGGNTDYARKLIETSAGDIVIVGYSDSANGDLTENKGAEDGWIIKLSETGTLIWQKSIGGSGSDYLWDVIESTGGSYVLTGSTTSTNGDVAANHGGLDTWIVQLDEQGVIEWEHTFGGTGYEEGYHIAEISADNYAVFGTTTSNDGDVATNKGENDYWIFAVNAAGAIQWEKTIGGSSWDIALAGTLTSDGGFVIAGSTGSANGDVTENQGQDDAWIVKLKEEGLGVTSMQQNEVIVYPTVTNGPVVIQSESLIEQVTVYTVAGTVALTITGQPATLVPTDIAALATGNYLVEVVSGMTKVTKKIVKK</sequence>
<evidence type="ECO:0000313" key="3">
    <source>
        <dbReference type="Proteomes" id="UP000652681"/>
    </source>
</evidence>
<organism evidence="2 3">
    <name type="scientific">Taishania pollutisoli</name>
    <dbReference type="NCBI Taxonomy" id="2766479"/>
    <lineage>
        <taxon>Bacteria</taxon>
        <taxon>Pseudomonadati</taxon>
        <taxon>Bacteroidota</taxon>
        <taxon>Flavobacteriia</taxon>
        <taxon>Flavobacteriales</taxon>
        <taxon>Crocinitomicaceae</taxon>
        <taxon>Taishania</taxon>
    </lineage>
</organism>
<dbReference type="AlphaFoldDB" id="A0A8J6PDN9"/>
<dbReference type="RefSeq" id="WP_216713533.1">
    <property type="nucleotide sequence ID" value="NZ_JACVEL010000002.1"/>
</dbReference>
<dbReference type="NCBIfam" id="TIGR04183">
    <property type="entry name" value="Por_Secre_tail"/>
    <property type="match status" value="1"/>
</dbReference>
<gene>
    <name evidence="2" type="ORF">H9Y05_03620</name>
</gene>
<comment type="caution">
    <text evidence="2">The sequence shown here is derived from an EMBL/GenBank/DDBJ whole genome shotgun (WGS) entry which is preliminary data.</text>
</comment>
<keyword evidence="1" id="KW-0732">Signal</keyword>
<dbReference type="SUPFAM" id="SSF50998">
    <property type="entry name" value="Quinoprotein alcohol dehydrogenase-like"/>
    <property type="match status" value="1"/>
</dbReference>
<dbReference type="InterPro" id="IPR026444">
    <property type="entry name" value="Secre_tail"/>
</dbReference>
<dbReference type="InterPro" id="IPR011047">
    <property type="entry name" value="Quinoprotein_ADH-like_sf"/>
</dbReference>